<evidence type="ECO:0000313" key="2">
    <source>
        <dbReference type="Proteomes" id="UP000236735"/>
    </source>
</evidence>
<dbReference type="Pfam" id="PF12864">
    <property type="entry name" value="DUF3822"/>
    <property type="match status" value="1"/>
</dbReference>
<protein>
    <recommendedName>
        <fullName evidence="3">DUF3822 domain-containing protein</fullName>
    </recommendedName>
</protein>
<sequence>MTIRLGKSSLSFTMHDAANTERPIIFEPYIVRGGISMTANLREAFKSVELLTPDIRRCQLLVDTPSILVPIEQFEEEDMETILNHALPMKSAKRIVHYNVLPNLKTVCLFGIVKEVQGAIDDRFDDVQFIHAMVPVWNHLHQRSFTGHRNKLYAYFHNKHLDVFSFQQNRFKFCNTFEASHAHDALYFLLYVWKQLHLEAEHDELHIVGNIPEQDWLVPELKRYLQKAYVINPSADFQQAPATKIAGMPYDLMTLLTKGR</sequence>
<organism evidence="1 2">
    <name type="scientific">Xylanibacter ruminicola</name>
    <name type="common">Prevotella ruminicola</name>
    <dbReference type="NCBI Taxonomy" id="839"/>
    <lineage>
        <taxon>Bacteria</taxon>
        <taxon>Pseudomonadati</taxon>
        <taxon>Bacteroidota</taxon>
        <taxon>Bacteroidia</taxon>
        <taxon>Bacteroidales</taxon>
        <taxon>Prevotellaceae</taxon>
        <taxon>Xylanibacter</taxon>
    </lineage>
</organism>
<dbReference type="Proteomes" id="UP000236735">
    <property type="component" value="Unassembled WGS sequence"/>
</dbReference>
<dbReference type="InterPro" id="IPR024213">
    <property type="entry name" value="DUF3822"/>
</dbReference>
<evidence type="ECO:0000313" key="1">
    <source>
        <dbReference type="EMBL" id="SEF80821.1"/>
    </source>
</evidence>
<dbReference type="Gene3D" id="3.30.420.260">
    <property type="match status" value="1"/>
</dbReference>
<proteinExistence type="predicted"/>
<reference evidence="1 2" key="1">
    <citation type="submission" date="2016-10" db="EMBL/GenBank/DDBJ databases">
        <authorList>
            <person name="de Groot N.N."/>
        </authorList>
    </citation>
    <scope>NUCLEOTIDE SEQUENCE [LARGE SCALE GENOMIC DNA]</scope>
    <source>
        <strain evidence="1 2">AR32</strain>
    </source>
</reference>
<accession>A0A1H5V288</accession>
<evidence type="ECO:0008006" key="3">
    <source>
        <dbReference type="Google" id="ProtNLM"/>
    </source>
</evidence>
<name>A0A1H5V288_XYLRU</name>
<dbReference type="EMBL" id="FNUV01000004">
    <property type="protein sequence ID" value="SEF80821.1"/>
    <property type="molecule type" value="Genomic_DNA"/>
</dbReference>
<dbReference type="AlphaFoldDB" id="A0A1H5V288"/>
<dbReference type="CDD" id="cd24013">
    <property type="entry name" value="ASKHA_ATPase_BT3980-like"/>
    <property type="match status" value="1"/>
</dbReference>
<gene>
    <name evidence="1" type="ORF">SAMN05216354_1668</name>
</gene>
<dbReference type="Gene3D" id="3.30.420.250">
    <property type="match status" value="1"/>
</dbReference>